<sequence>MIRTSHYRAIDWEIDCLTRMEVRLGSAAFSRNENLYSPPTVEEMLGMPPAENELHLRRKKALVQVSDQLYRIKAGRAGEDAVDRSLSEILMPPGTYVLRNARITIRNGYQIEVDTLILSPSFMLILEIKNVPGSLFFKESEGKTTRVRNNGEIDEFDCFIHQLDRQTEGLQQFLQERHISLPVHGVVVLSNQNTVIKQRPDTYRVIYRKQLARYVRALPPANSPLHQETVDWLASAIRHSAPHPAGEAFCDKLGIDAALLRKGVLCLACNQAIGRFPRIGWYCKSCDLPGKEAVRQAVDDRLTLIKPTINNPEARDFLGMKHSSDVSRILNDLDLIRTGNPPATLYRKKESRPLRWKG</sequence>
<dbReference type="Proteomes" id="UP001549099">
    <property type="component" value="Unassembled WGS sequence"/>
</dbReference>
<gene>
    <name evidence="2" type="ORF">ABID49_001327</name>
</gene>
<organism evidence="2 3">
    <name type="scientific">Bhargavaea ullalensis</name>
    <dbReference type="NCBI Taxonomy" id="1265685"/>
    <lineage>
        <taxon>Bacteria</taxon>
        <taxon>Bacillati</taxon>
        <taxon>Bacillota</taxon>
        <taxon>Bacilli</taxon>
        <taxon>Bacillales</taxon>
        <taxon>Caryophanaceae</taxon>
        <taxon>Bhargavaea</taxon>
    </lineage>
</organism>
<accession>A0ABV2GBH9</accession>
<dbReference type="InterPro" id="IPR011528">
    <property type="entry name" value="NERD"/>
</dbReference>
<evidence type="ECO:0000313" key="3">
    <source>
        <dbReference type="Proteomes" id="UP001549099"/>
    </source>
</evidence>
<keyword evidence="3" id="KW-1185">Reference proteome</keyword>
<dbReference type="RefSeq" id="WP_354196575.1">
    <property type="nucleotide sequence ID" value="NZ_JBEPLW010000007.1"/>
</dbReference>
<dbReference type="PROSITE" id="PS50965">
    <property type="entry name" value="NERD"/>
    <property type="match status" value="1"/>
</dbReference>
<reference evidence="2 3" key="1">
    <citation type="submission" date="2024-06" db="EMBL/GenBank/DDBJ databases">
        <title>Genomic Encyclopedia of Type Strains, Phase IV (KMG-IV): sequencing the most valuable type-strain genomes for metagenomic binning, comparative biology and taxonomic classification.</title>
        <authorList>
            <person name="Goeker M."/>
        </authorList>
    </citation>
    <scope>NUCLEOTIDE SEQUENCE [LARGE SCALE GENOMIC DNA]</scope>
    <source>
        <strain evidence="2 3">DSM 26128</strain>
    </source>
</reference>
<feature type="domain" description="NERD" evidence="1">
    <location>
        <begin position="74"/>
        <end position="193"/>
    </location>
</feature>
<name>A0ABV2GBH9_9BACL</name>
<proteinExistence type="predicted"/>
<comment type="caution">
    <text evidence="2">The sequence shown here is derived from an EMBL/GenBank/DDBJ whole genome shotgun (WGS) entry which is preliminary data.</text>
</comment>
<dbReference type="Pfam" id="PF08378">
    <property type="entry name" value="NERD"/>
    <property type="match status" value="1"/>
</dbReference>
<protein>
    <recommendedName>
        <fullName evidence="1">NERD domain-containing protein</fullName>
    </recommendedName>
</protein>
<evidence type="ECO:0000259" key="1">
    <source>
        <dbReference type="PROSITE" id="PS50965"/>
    </source>
</evidence>
<dbReference type="EMBL" id="JBEPLW010000007">
    <property type="protein sequence ID" value="MET3575422.1"/>
    <property type="molecule type" value="Genomic_DNA"/>
</dbReference>
<evidence type="ECO:0000313" key="2">
    <source>
        <dbReference type="EMBL" id="MET3575422.1"/>
    </source>
</evidence>